<dbReference type="InterPro" id="IPR028886">
    <property type="entry name" value="MoCo_sulfurase"/>
</dbReference>
<dbReference type="SUPFAM" id="SSF141673">
    <property type="entry name" value="MOSC N-terminal domain-like"/>
    <property type="match status" value="1"/>
</dbReference>
<evidence type="ECO:0000256" key="4">
    <source>
        <dbReference type="HAMAP-Rule" id="MF_03050"/>
    </source>
</evidence>
<dbReference type="Proteomes" id="UP000186922">
    <property type="component" value="Unassembled WGS sequence"/>
</dbReference>
<feature type="active site" evidence="4">
    <location>
        <position position="398"/>
    </location>
</feature>
<dbReference type="Gene3D" id="3.90.1150.10">
    <property type="entry name" value="Aspartate Aminotransferase, domain 1"/>
    <property type="match status" value="1"/>
</dbReference>
<comment type="cofactor">
    <cofactor evidence="4">
        <name>pyridoxal 5'-phosphate</name>
        <dbReference type="ChEBI" id="CHEBI:597326"/>
    </cofactor>
</comment>
<dbReference type="GO" id="GO:0006777">
    <property type="term" value="P:Mo-molybdopterin cofactor biosynthetic process"/>
    <property type="evidence" value="ECO:0007669"/>
    <property type="project" value="UniProtKB-UniRule"/>
</dbReference>
<dbReference type="PANTHER" id="PTHR14237:SF80">
    <property type="entry name" value="MOLYBDENUM COFACTOR SULFURASE"/>
    <property type="match status" value="1"/>
</dbReference>
<sequence length="771" mass="85270">MNGPEASSSQFSEEEPSANHEVLSLPFDRDEEFPLLSENVYLDHAGSTLYARSQIDALCSQLQSNLFTNPHSGHLFSQNTAQEIAKVRNRILKFFHTDAAQYSVVFTSGATASMKLVAECFLYGTDGVFAHLAEIHTSVGGMREVARQRGAKVQHFHENDLEPTSSFLSSLTAHTGKKLVAFPGQCNFSGRKYHAAAWTKRLHEVKCKVFLDAAALVTTSPLDLSKVNADFVALSFYKIFGHPTGVGALLVRNSVANTLRKTYFGGGSVEMSISELDFHVPRLNITDRLEDGTVNFNDIIALNHGFDAVERVGGGMTCISQRVFSLARYTFLRLRELRHHSGAQVAEIYHNGNFDSITEQGGVVTFNLKRSDSSFVGYSLVEKVMSSFKVHLRTGCFCNTGACQKYLSLSAQALLDNFHAGHVCGDNVDLVNGIPTGAIRVSFGYMSVQADADAFLQVIRDVFVENSRDVSQSLSSVSQEHGELASMFIYPVKSCRGTRVKSWPVFLGGFLYDRTFFVQNSKGTSVTLKHHGGLSRITPVVDLRSHQMILQAPGVPTQKVDLGDLEDQEDMAGRICGRRVRAFDCGDSASRWLTNLLNDDVYSLLRCTNDSSSAKTSSAANSAPFLLICSASIQCLLDNIPAPHGYTYEDLTDRMRPNLVVDTKIPFEEDSWKMIRIGSSMIFEVVEKCSRCQMVNIDVRRNGERNKEPLQSIIRLRGKEMHFGILLRQLETSASDTRESGNTASVLTEGDYVQVLTREDQVNSLVNKPME</sequence>
<dbReference type="PROSITE" id="PS51340">
    <property type="entry name" value="MOSC"/>
    <property type="match status" value="1"/>
</dbReference>
<accession>A0A1D1VW94</accession>
<dbReference type="GO" id="GO:0030151">
    <property type="term" value="F:molybdenum ion binding"/>
    <property type="evidence" value="ECO:0007669"/>
    <property type="project" value="UniProtKB-UniRule"/>
</dbReference>
<dbReference type="InterPro" id="IPR005303">
    <property type="entry name" value="MOCOS_middle"/>
</dbReference>
<organism evidence="7 8">
    <name type="scientific">Ramazzottius varieornatus</name>
    <name type="common">Water bear</name>
    <name type="synonym">Tardigrade</name>
    <dbReference type="NCBI Taxonomy" id="947166"/>
    <lineage>
        <taxon>Eukaryota</taxon>
        <taxon>Metazoa</taxon>
        <taxon>Ecdysozoa</taxon>
        <taxon>Tardigrada</taxon>
        <taxon>Eutardigrada</taxon>
        <taxon>Parachela</taxon>
        <taxon>Hypsibioidea</taxon>
        <taxon>Ramazzottiidae</taxon>
        <taxon>Ramazzottius</taxon>
    </lineage>
</organism>
<name>A0A1D1VW94_RAMVA</name>
<dbReference type="InterPro" id="IPR015421">
    <property type="entry name" value="PyrdxlP-dep_Trfase_major"/>
</dbReference>
<feature type="region of interest" description="Disordered" evidence="5">
    <location>
        <begin position="1"/>
        <end position="21"/>
    </location>
</feature>
<dbReference type="InterPro" id="IPR000192">
    <property type="entry name" value="Aminotrans_V_dom"/>
</dbReference>
<dbReference type="STRING" id="947166.A0A1D1VW94"/>
<dbReference type="GO" id="GO:0030170">
    <property type="term" value="F:pyridoxal phosphate binding"/>
    <property type="evidence" value="ECO:0007669"/>
    <property type="project" value="UniProtKB-UniRule"/>
</dbReference>
<proteinExistence type="inferred from homology"/>
<dbReference type="InterPro" id="IPR005302">
    <property type="entry name" value="MoCF_Sase_C"/>
</dbReference>
<evidence type="ECO:0000313" key="7">
    <source>
        <dbReference type="EMBL" id="GAV05732.1"/>
    </source>
</evidence>
<protein>
    <recommendedName>
        <fullName evidence="4">Molybdenum cofactor sulfurase</fullName>
        <shortName evidence="4">MCS</shortName>
        <shortName evidence="4">MOS</shortName>
        <shortName evidence="4">MoCo sulfurase</shortName>
        <ecNumber evidence="4">2.8.1.9</ecNumber>
    </recommendedName>
    <alternativeName>
        <fullName evidence="4">Molybdenum cofactor sulfurtransferase</fullName>
    </alternativeName>
</protein>
<evidence type="ECO:0000259" key="6">
    <source>
        <dbReference type="PROSITE" id="PS51340"/>
    </source>
</evidence>
<evidence type="ECO:0000256" key="2">
    <source>
        <dbReference type="ARBA" id="ARBA00022898"/>
    </source>
</evidence>
<dbReference type="AlphaFoldDB" id="A0A1D1VW94"/>
<comment type="similarity">
    <text evidence="4">Belongs to the class-V pyridoxal-phosphate-dependent aminotransferase family. MOCOS subfamily.</text>
</comment>
<reference evidence="7 8" key="1">
    <citation type="journal article" date="2016" name="Nat. Commun.">
        <title>Extremotolerant tardigrade genome and improved radiotolerance of human cultured cells by tardigrade-unique protein.</title>
        <authorList>
            <person name="Hashimoto T."/>
            <person name="Horikawa D.D."/>
            <person name="Saito Y."/>
            <person name="Kuwahara H."/>
            <person name="Kozuka-Hata H."/>
            <person name="Shin-I T."/>
            <person name="Minakuchi Y."/>
            <person name="Ohishi K."/>
            <person name="Motoyama A."/>
            <person name="Aizu T."/>
            <person name="Enomoto A."/>
            <person name="Kondo K."/>
            <person name="Tanaka S."/>
            <person name="Hara Y."/>
            <person name="Koshikawa S."/>
            <person name="Sagara H."/>
            <person name="Miura T."/>
            <person name="Yokobori S."/>
            <person name="Miyagawa K."/>
            <person name="Suzuki Y."/>
            <person name="Kubo T."/>
            <person name="Oyama M."/>
            <person name="Kohara Y."/>
            <person name="Fujiyama A."/>
            <person name="Arakawa K."/>
            <person name="Katayama T."/>
            <person name="Toyoda A."/>
            <person name="Kunieda T."/>
        </authorList>
    </citation>
    <scope>NUCLEOTIDE SEQUENCE [LARGE SCALE GENOMIC DNA]</scope>
    <source>
        <strain evidence="7 8">YOKOZUNA-1</strain>
    </source>
</reference>
<dbReference type="Pfam" id="PF03476">
    <property type="entry name" value="MOSC_N"/>
    <property type="match status" value="1"/>
</dbReference>
<dbReference type="InterPro" id="IPR015424">
    <property type="entry name" value="PyrdxlP-dep_Trfase"/>
</dbReference>
<feature type="compositionally biased region" description="Polar residues" evidence="5">
    <location>
        <begin position="1"/>
        <end position="11"/>
    </location>
</feature>
<comment type="catalytic activity">
    <reaction evidence="4">
        <text>Mo-molybdopterin + L-cysteine + AH2 = thio-Mo-molybdopterin + L-alanine + A + H2O</text>
        <dbReference type="Rhea" id="RHEA:42636"/>
        <dbReference type="ChEBI" id="CHEBI:13193"/>
        <dbReference type="ChEBI" id="CHEBI:15377"/>
        <dbReference type="ChEBI" id="CHEBI:17499"/>
        <dbReference type="ChEBI" id="CHEBI:35235"/>
        <dbReference type="ChEBI" id="CHEBI:57972"/>
        <dbReference type="ChEBI" id="CHEBI:71302"/>
        <dbReference type="ChEBI" id="CHEBI:82685"/>
        <dbReference type="EC" id="2.8.1.9"/>
    </reaction>
</comment>
<feature type="modified residue" description="N6-(pyridoxal phosphate)lysine" evidence="4">
    <location>
        <position position="238"/>
    </location>
</feature>
<dbReference type="HAMAP" id="MF_03050">
    <property type="entry name" value="MOCOS"/>
    <property type="match status" value="1"/>
</dbReference>
<keyword evidence="3 4" id="KW-0501">Molybdenum cofactor biosynthesis</keyword>
<dbReference type="GO" id="GO:0016829">
    <property type="term" value="F:lyase activity"/>
    <property type="evidence" value="ECO:0007669"/>
    <property type="project" value="UniProtKB-UniRule"/>
</dbReference>
<gene>
    <name evidence="7" type="primary">RvY_15813-1</name>
    <name evidence="7" type="synonym">RvY_15813.1</name>
    <name evidence="7" type="ORF">RvY_15813</name>
</gene>
<dbReference type="Pfam" id="PF00266">
    <property type="entry name" value="Aminotran_5"/>
    <property type="match status" value="1"/>
</dbReference>
<dbReference type="PANTHER" id="PTHR14237">
    <property type="entry name" value="MOLYBDOPTERIN COFACTOR SULFURASE MOSC"/>
    <property type="match status" value="1"/>
</dbReference>
<dbReference type="InterPro" id="IPR015422">
    <property type="entry name" value="PyrdxlP-dep_Trfase_small"/>
</dbReference>
<evidence type="ECO:0000256" key="5">
    <source>
        <dbReference type="SAM" id="MobiDB-lite"/>
    </source>
</evidence>
<comment type="function">
    <text evidence="4">Sulfurates the molybdenum cofactor. Sulfation of molybdenum is essential for xanthine dehydrogenase (XDH) and aldehyde oxidase (ADO) enzymes in which molybdenum cofactor is liganded by 1 oxygen and 1 sulfur atom in active form.</text>
</comment>
<dbReference type="GO" id="GO:0008265">
    <property type="term" value="F:molybdenum cofactor sulfurtransferase activity"/>
    <property type="evidence" value="ECO:0007669"/>
    <property type="project" value="UniProtKB-UniRule"/>
</dbReference>
<evidence type="ECO:0000313" key="8">
    <source>
        <dbReference type="Proteomes" id="UP000186922"/>
    </source>
</evidence>
<evidence type="ECO:0000256" key="3">
    <source>
        <dbReference type="ARBA" id="ARBA00023150"/>
    </source>
</evidence>
<dbReference type="OrthoDB" id="420046at2759"/>
<keyword evidence="8" id="KW-1185">Reference proteome</keyword>
<dbReference type="SUPFAM" id="SSF53383">
    <property type="entry name" value="PLP-dependent transferases"/>
    <property type="match status" value="1"/>
</dbReference>
<comment type="caution">
    <text evidence="7">The sequence shown here is derived from an EMBL/GenBank/DDBJ whole genome shotgun (WGS) entry which is preliminary data.</text>
</comment>
<evidence type="ECO:0000256" key="1">
    <source>
        <dbReference type="ARBA" id="ARBA00022679"/>
    </source>
</evidence>
<dbReference type="EMBL" id="BDGG01000012">
    <property type="protein sequence ID" value="GAV05732.1"/>
    <property type="molecule type" value="Genomic_DNA"/>
</dbReference>
<keyword evidence="1 4" id="KW-0808">Transferase</keyword>
<dbReference type="Pfam" id="PF03473">
    <property type="entry name" value="MOSC"/>
    <property type="match status" value="1"/>
</dbReference>
<keyword evidence="2 4" id="KW-0663">Pyridoxal phosphate</keyword>
<feature type="domain" description="MOSC" evidence="6">
    <location>
        <begin position="599"/>
        <end position="747"/>
    </location>
</feature>
<dbReference type="Gene3D" id="3.40.640.10">
    <property type="entry name" value="Type I PLP-dependent aspartate aminotransferase-like (Major domain)"/>
    <property type="match status" value="1"/>
</dbReference>
<dbReference type="EC" id="2.8.1.9" evidence="4"/>